<evidence type="ECO:0000313" key="3">
    <source>
        <dbReference type="EMBL" id="CAD9511490.1"/>
    </source>
</evidence>
<gene>
    <name evidence="3" type="ORF">CBRE1094_LOCUS31908</name>
</gene>
<dbReference type="CDD" id="cd18316">
    <property type="entry name" value="BTB_POZ_KCTD-like"/>
    <property type="match status" value="1"/>
</dbReference>
<dbReference type="InterPro" id="IPR045068">
    <property type="entry name" value="BACURD1-3"/>
</dbReference>
<dbReference type="InterPro" id="IPR011333">
    <property type="entry name" value="SKP1/BTB/POZ_sf"/>
</dbReference>
<name>A0A7S2I8G0_9EUKA</name>
<evidence type="ECO:0000259" key="2">
    <source>
        <dbReference type="PROSITE" id="PS50097"/>
    </source>
</evidence>
<dbReference type="PROSITE" id="PS50097">
    <property type="entry name" value="BTB"/>
    <property type="match status" value="1"/>
</dbReference>
<dbReference type="Pfam" id="PF02214">
    <property type="entry name" value="BTB_2"/>
    <property type="match status" value="1"/>
</dbReference>
<dbReference type="SUPFAM" id="SSF54695">
    <property type="entry name" value="POZ domain"/>
    <property type="match status" value="1"/>
</dbReference>
<dbReference type="SMART" id="SM00225">
    <property type="entry name" value="BTB"/>
    <property type="match status" value="1"/>
</dbReference>
<evidence type="ECO:0000256" key="1">
    <source>
        <dbReference type="SAM" id="MobiDB-lite"/>
    </source>
</evidence>
<dbReference type="InterPro" id="IPR000210">
    <property type="entry name" value="BTB/POZ_dom"/>
</dbReference>
<reference evidence="3" key="1">
    <citation type="submission" date="2021-01" db="EMBL/GenBank/DDBJ databases">
        <authorList>
            <person name="Corre E."/>
            <person name="Pelletier E."/>
            <person name="Niang G."/>
            <person name="Scheremetjew M."/>
            <person name="Finn R."/>
            <person name="Kale V."/>
            <person name="Holt S."/>
            <person name="Cochrane G."/>
            <person name="Meng A."/>
            <person name="Brown T."/>
            <person name="Cohen L."/>
        </authorList>
    </citation>
    <scope>NUCLEOTIDE SEQUENCE</scope>
    <source>
        <strain evidence="3">UTEX LB 985</strain>
    </source>
</reference>
<dbReference type="InterPro" id="IPR003131">
    <property type="entry name" value="T1-type_BTB"/>
</dbReference>
<dbReference type="PANTHER" id="PTHR11145">
    <property type="entry name" value="BTB/POZ DOMAIN-CONTAINING ADAPTER FOR CUL3-MEDIATED RHOA DEGRADATION PROTEIN FAMILY MEMBER"/>
    <property type="match status" value="1"/>
</dbReference>
<feature type="region of interest" description="Disordered" evidence="1">
    <location>
        <begin position="194"/>
        <end position="216"/>
    </location>
</feature>
<dbReference type="EMBL" id="HBGU01058732">
    <property type="protein sequence ID" value="CAD9511490.1"/>
    <property type="molecule type" value="Transcribed_RNA"/>
</dbReference>
<organism evidence="3">
    <name type="scientific">Haptolina brevifila</name>
    <dbReference type="NCBI Taxonomy" id="156173"/>
    <lineage>
        <taxon>Eukaryota</taxon>
        <taxon>Haptista</taxon>
        <taxon>Haptophyta</taxon>
        <taxon>Prymnesiophyceae</taxon>
        <taxon>Prymnesiales</taxon>
        <taxon>Prymnesiaceae</taxon>
        <taxon>Haptolina</taxon>
    </lineage>
</organism>
<dbReference type="Gene3D" id="3.30.710.10">
    <property type="entry name" value="Potassium Channel Kv1.1, Chain A"/>
    <property type="match status" value="1"/>
</dbReference>
<feature type="domain" description="BTB" evidence="2">
    <location>
        <begin position="13"/>
        <end position="83"/>
    </location>
</feature>
<sequence>MMNGDRPPVKPSQRVLLNVGGRHFETTAATLSVGASSPGHYFSSLLRHTPESQLSASIFIDRDGDAFGPLLNFLRTGTLNIPPTTCEAAVRSEADFYCITLPYTHDEAAGGGTDQAPRCDGMYLSFAPTVTPREGAADDDGSGSGSEVRAYLMFEEGGRASLGRREADGQWSALRCRYRCLSGGLLLVHHDVSTSGEVSPPNGGAVPPHATQGGSLAPELAPAAAVGEGDARDEEDEDGLGQLELSAVILGGEFIRVMACGRVGRLENPFHFFASHAPSAGTAFISQVATCPPDGRPAGRVLLSFEDSEIGTVMPASSGRVGVMVTSSQPGWASAAVARYETGTSSARTASPVPLPPDLAPLPPLPRPRRDSLCHVRILDNANFSRTVDLVSLGEQGLVEFVQLNSQHEPQLIWYRPLLRAANPWATGGATKK</sequence>
<proteinExistence type="predicted"/>
<dbReference type="PANTHER" id="PTHR11145:SF8">
    <property type="entry name" value="RE57120P"/>
    <property type="match status" value="1"/>
</dbReference>
<accession>A0A7S2I8G0</accession>
<dbReference type="AlphaFoldDB" id="A0A7S2I8G0"/>
<protein>
    <recommendedName>
        <fullName evidence="2">BTB domain-containing protein</fullName>
    </recommendedName>
</protein>
<dbReference type="GO" id="GO:0051260">
    <property type="term" value="P:protein homooligomerization"/>
    <property type="evidence" value="ECO:0007669"/>
    <property type="project" value="InterPro"/>
</dbReference>